<evidence type="ECO:0000259" key="6">
    <source>
        <dbReference type="Pfam" id="PF14332"/>
    </source>
</evidence>
<feature type="region of interest" description="Disordered" evidence="3">
    <location>
        <begin position="106"/>
        <end position="196"/>
    </location>
</feature>
<dbReference type="SUPFAM" id="SSF53822">
    <property type="entry name" value="Periplasmic binding protein-like I"/>
    <property type="match status" value="1"/>
</dbReference>
<evidence type="ECO:0000256" key="2">
    <source>
        <dbReference type="ARBA" id="ARBA00022729"/>
    </source>
</evidence>
<evidence type="ECO:0000256" key="4">
    <source>
        <dbReference type="SAM" id="Phobius"/>
    </source>
</evidence>
<reference evidence="8" key="1">
    <citation type="journal article" date="2020" name="Appl. Environ. Microbiol.">
        <title>Diazotrophic Anaeromyxobacter Isolates from Soils.</title>
        <authorList>
            <person name="Masuda Y."/>
            <person name="Yamanaka H."/>
            <person name="Xu Z.X."/>
            <person name="Shiratori Y."/>
            <person name="Aono T."/>
            <person name="Amachi S."/>
            <person name="Senoo K."/>
            <person name="Itoh H."/>
        </authorList>
    </citation>
    <scope>NUCLEOTIDE SEQUENCE [LARGE SCALE GENOMIC DNA]</scope>
    <source>
        <strain evidence="8">R267</strain>
    </source>
</reference>
<evidence type="ECO:0000259" key="5">
    <source>
        <dbReference type="Pfam" id="PF13458"/>
    </source>
</evidence>
<dbReference type="InterPro" id="IPR028082">
    <property type="entry name" value="Peripla_BP_I"/>
</dbReference>
<dbReference type="PANTHER" id="PTHR47235:SF1">
    <property type="entry name" value="BLR6548 PROTEIN"/>
    <property type="match status" value="1"/>
</dbReference>
<dbReference type="AlphaFoldDB" id="A0A7I9VPT8"/>
<dbReference type="PANTHER" id="PTHR47235">
    <property type="entry name" value="BLR6548 PROTEIN"/>
    <property type="match status" value="1"/>
</dbReference>
<evidence type="ECO:0000313" key="8">
    <source>
        <dbReference type="Proteomes" id="UP000503640"/>
    </source>
</evidence>
<feature type="domain" description="PatA-like N-terminal" evidence="6">
    <location>
        <begin position="5"/>
        <end position="105"/>
    </location>
</feature>
<dbReference type="EMBL" id="BJTG01000007">
    <property type="protein sequence ID" value="GEJ58371.1"/>
    <property type="molecule type" value="Genomic_DNA"/>
</dbReference>
<feature type="transmembrane region" description="Helical" evidence="4">
    <location>
        <begin position="200"/>
        <end position="221"/>
    </location>
</feature>
<dbReference type="CDD" id="cd19978">
    <property type="entry name" value="PBP1_ABC_ligand_binding-like"/>
    <property type="match status" value="1"/>
</dbReference>
<comment type="similarity">
    <text evidence="1">Belongs to the leucine-binding protein family.</text>
</comment>
<comment type="caution">
    <text evidence="7">The sequence shown here is derived from an EMBL/GenBank/DDBJ whole genome shotgun (WGS) entry which is preliminary data.</text>
</comment>
<dbReference type="Pfam" id="PF14332">
    <property type="entry name" value="DUF4388"/>
    <property type="match status" value="1"/>
</dbReference>
<accession>A0A7I9VPT8</accession>
<feature type="compositionally biased region" description="Low complexity" evidence="3">
    <location>
        <begin position="172"/>
        <end position="191"/>
    </location>
</feature>
<proteinExistence type="inferred from homology"/>
<keyword evidence="8" id="KW-1185">Reference proteome</keyword>
<keyword evidence="4" id="KW-1133">Transmembrane helix</keyword>
<feature type="compositionally biased region" description="Low complexity" evidence="3">
    <location>
        <begin position="110"/>
        <end position="125"/>
    </location>
</feature>
<keyword evidence="4" id="KW-0812">Transmembrane</keyword>
<dbReference type="Gene3D" id="3.40.50.2300">
    <property type="match status" value="2"/>
</dbReference>
<evidence type="ECO:0000256" key="1">
    <source>
        <dbReference type="ARBA" id="ARBA00010062"/>
    </source>
</evidence>
<dbReference type="RefSeq" id="WP_176066846.1">
    <property type="nucleotide sequence ID" value="NZ_BJTG01000007.1"/>
</dbReference>
<name>A0A7I9VPT8_9BACT</name>
<organism evidence="7 8">
    <name type="scientific">Anaeromyxobacter diazotrophicus</name>
    <dbReference type="NCBI Taxonomy" id="2590199"/>
    <lineage>
        <taxon>Bacteria</taxon>
        <taxon>Pseudomonadati</taxon>
        <taxon>Myxococcota</taxon>
        <taxon>Myxococcia</taxon>
        <taxon>Myxococcales</taxon>
        <taxon>Cystobacterineae</taxon>
        <taxon>Anaeromyxobacteraceae</taxon>
        <taxon>Anaeromyxobacter</taxon>
    </lineage>
</organism>
<gene>
    <name evidence="7" type="ORF">AMYX_31120</name>
</gene>
<sequence>MALIGDFNDTPFADLIQLYAGSGQTVAVTINLPDGKGEDGVFYVENGDVVDAWLGDAHGRDAVRQALRLDRGSFIVEQDVRAAERTLSMPWRQLLMEEVVRMDEERRRGGAAARSGRGAGQASGATPGASGALPLPGATPRTPPAIPLQAASGAGSVPRLTPTRPSAPPSATPASPARPTAAGATPAPGRPASGGGGLRAGAMVAIAAVVVGAAGAGFFLLRGRGSATVEARPAPAAGAAQAAAEVPTLTFGMVSPLSGPDKDLGRGMKAGVELAFAAANEAGGVHGRRLALVAVDDGNDPARAAEAMRELTEQRKVFAVVGNAGTATAGAAVPVALERKVPFIGALGGAPALRSDPPQHDVFVYRPSLSEEAAAAVRYLVEVRRLDPGDIAVFAQDDESGQAGWTGAAQQLKSYGRDPAQTVRVSYRRNTAEVDGAVERLRAMGAHLKGVVMVAAHRPAARLVEKVIAFAPGTVFTDTSSVDVAQLGEELVGSRVGLADNVVVTQVVPLPTSRSSAVMRYRALLEKYALGETPGALSLEGWIVGTLVVKALEAAGRDADPEKLVAALEGFQNLDIGIGAPLTFSRADHQASHKVWGTALDRSGAWRQVDLE</sequence>
<evidence type="ECO:0000256" key="3">
    <source>
        <dbReference type="SAM" id="MobiDB-lite"/>
    </source>
</evidence>
<dbReference type="InterPro" id="IPR028081">
    <property type="entry name" value="Leu-bd"/>
</dbReference>
<dbReference type="InterPro" id="IPR025497">
    <property type="entry name" value="PatA-like_N"/>
</dbReference>
<feature type="domain" description="Leucine-binding protein" evidence="5">
    <location>
        <begin position="249"/>
        <end position="604"/>
    </location>
</feature>
<keyword evidence="2" id="KW-0732">Signal</keyword>
<protein>
    <recommendedName>
        <fullName evidence="9">Extracellular ligand-binding receptor</fullName>
    </recommendedName>
</protein>
<evidence type="ECO:0008006" key="9">
    <source>
        <dbReference type="Google" id="ProtNLM"/>
    </source>
</evidence>
<evidence type="ECO:0000313" key="7">
    <source>
        <dbReference type="EMBL" id="GEJ58371.1"/>
    </source>
</evidence>
<dbReference type="Proteomes" id="UP000503640">
    <property type="component" value="Unassembled WGS sequence"/>
</dbReference>
<dbReference type="Pfam" id="PF13458">
    <property type="entry name" value="Peripla_BP_6"/>
    <property type="match status" value="1"/>
</dbReference>
<keyword evidence="4" id="KW-0472">Membrane</keyword>